<dbReference type="EMBL" id="JAHCVI010000001">
    <property type="protein sequence ID" value="KAG7293901.1"/>
    <property type="molecule type" value="Genomic_DNA"/>
</dbReference>
<dbReference type="AlphaFoldDB" id="A0AAD4F6I2"/>
<protein>
    <recommendedName>
        <fullName evidence="1">Thioesterase domain-containing protein</fullName>
    </recommendedName>
</protein>
<evidence type="ECO:0000313" key="3">
    <source>
        <dbReference type="Proteomes" id="UP001197093"/>
    </source>
</evidence>
<dbReference type="PANTHER" id="PTHR47260">
    <property type="entry name" value="UPF0644 PROTEIN PB2B4.06"/>
    <property type="match status" value="1"/>
</dbReference>
<keyword evidence="3" id="KW-1185">Reference proteome</keyword>
<comment type="caution">
    <text evidence="2">The sequence shown here is derived from an EMBL/GenBank/DDBJ whole genome shotgun (WGS) entry which is preliminary data.</text>
</comment>
<evidence type="ECO:0000259" key="1">
    <source>
        <dbReference type="Pfam" id="PF03061"/>
    </source>
</evidence>
<dbReference type="InterPro" id="IPR029069">
    <property type="entry name" value="HotDog_dom_sf"/>
</dbReference>
<organism evidence="2 3">
    <name type="scientific">Staphylotrichum longicolle</name>
    <dbReference type="NCBI Taxonomy" id="669026"/>
    <lineage>
        <taxon>Eukaryota</taxon>
        <taxon>Fungi</taxon>
        <taxon>Dikarya</taxon>
        <taxon>Ascomycota</taxon>
        <taxon>Pezizomycotina</taxon>
        <taxon>Sordariomycetes</taxon>
        <taxon>Sordariomycetidae</taxon>
        <taxon>Sordariales</taxon>
        <taxon>Chaetomiaceae</taxon>
        <taxon>Staphylotrichum</taxon>
    </lineage>
</organism>
<dbReference type="Pfam" id="PF03061">
    <property type="entry name" value="4HBT"/>
    <property type="match status" value="1"/>
</dbReference>
<dbReference type="Gene3D" id="3.10.129.10">
    <property type="entry name" value="Hotdog Thioesterase"/>
    <property type="match status" value="1"/>
</dbReference>
<dbReference type="CDD" id="cd03443">
    <property type="entry name" value="PaaI_thioesterase"/>
    <property type="match status" value="1"/>
</dbReference>
<reference evidence="2" key="1">
    <citation type="submission" date="2023-02" db="EMBL/GenBank/DDBJ databases">
        <authorList>
            <person name="Palmer J.M."/>
        </authorList>
    </citation>
    <scope>NUCLEOTIDE SEQUENCE</scope>
    <source>
        <strain evidence="2">FW57</strain>
    </source>
</reference>
<name>A0AAD4F6I2_9PEZI</name>
<dbReference type="Proteomes" id="UP001197093">
    <property type="component" value="Unassembled WGS sequence"/>
</dbReference>
<gene>
    <name evidence="2" type="ORF">NEMBOFW57_003961</name>
</gene>
<feature type="domain" description="Thioesterase" evidence="1">
    <location>
        <begin position="122"/>
        <end position="207"/>
    </location>
</feature>
<sequence>MSQSPTPQLTPPPAPRPHTKLDLAQANSDAAAAQIAYFRSIPWCAALLASSPDFHIDQSLSRVVHPAHDPNHALISRTLNTSDAISAYVAFYAPPAAAAPGALVREVHALAALGPGVNSWAGMCHGGIVTTLVDEAVARVVDVNQRLGGLRQGALIATGQLDMRFLKPVRTGSVEEPGVVLVTGRLAKVDGRRCWVEGEVRGPDGEVLVKAQAVLFTLRAGL</sequence>
<dbReference type="InterPro" id="IPR006683">
    <property type="entry name" value="Thioestr_dom"/>
</dbReference>
<accession>A0AAD4F6I2</accession>
<dbReference type="SUPFAM" id="SSF54637">
    <property type="entry name" value="Thioesterase/thiol ester dehydrase-isomerase"/>
    <property type="match status" value="1"/>
</dbReference>
<dbReference type="InterPro" id="IPR052061">
    <property type="entry name" value="PTE-AB_protein"/>
</dbReference>
<proteinExistence type="predicted"/>
<evidence type="ECO:0000313" key="2">
    <source>
        <dbReference type="EMBL" id="KAG7293901.1"/>
    </source>
</evidence>
<dbReference type="PANTHER" id="PTHR47260:SF6">
    <property type="entry name" value="THIOESTERASE DOMAIN-CONTAINING PROTEIN"/>
    <property type="match status" value="1"/>
</dbReference>